<dbReference type="Proteomes" id="UP000095287">
    <property type="component" value="Unplaced"/>
</dbReference>
<feature type="compositionally biased region" description="Basic residues" evidence="1">
    <location>
        <begin position="246"/>
        <end position="255"/>
    </location>
</feature>
<dbReference type="AlphaFoldDB" id="A0A1I7YSU4"/>
<name>A0A1I7YSU4_9BILA</name>
<reference evidence="3" key="1">
    <citation type="submission" date="2016-11" db="UniProtKB">
        <authorList>
            <consortium name="WormBaseParasite"/>
        </authorList>
    </citation>
    <scope>IDENTIFICATION</scope>
</reference>
<feature type="region of interest" description="Disordered" evidence="1">
    <location>
        <begin position="205"/>
        <end position="255"/>
    </location>
</feature>
<feature type="compositionally biased region" description="Basic and acidic residues" evidence="1">
    <location>
        <begin position="232"/>
        <end position="245"/>
    </location>
</feature>
<proteinExistence type="predicted"/>
<feature type="compositionally biased region" description="Polar residues" evidence="1">
    <location>
        <begin position="112"/>
        <end position="121"/>
    </location>
</feature>
<accession>A0A1I7YSU4</accession>
<keyword evidence="2" id="KW-1185">Reference proteome</keyword>
<feature type="region of interest" description="Disordered" evidence="1">
    <location>
        <begin position="98"/>
        <end position="127"/>
    </location>
</feature>
<sequence length="255" mass="28032">MAAAAQIENGAENAEEEQRRLLPCGCNHIIGAAGDYFCGHIAPGQQPQQLRVLRYSQDEIMGLNPAGEEAIAHFAGVIVDADVLASLASATWERVDSLSGDSIDEESDSPRGDQSTESASESDPELRQELRRLSIGDLFNRPLSVRPLAVPVKQNDGRIPILPMCFFENVLTYRVDGDGFDIFRSPFHSQLVQVPEDLEQLLQFKADESPQKTTSPTENPLRKESVNVARKPSRDVKKSGKEAPPAKKRGTRGRK</sequence>
<evidence type="ECO:0000313" key="3">
    <source>
        <dbReference type="WBParaSite" id="L893_g19487.t1"/>
    </source>
</evidence>
<organism evidence="2 3">
    <name type="scientific">Steinernema glaseri</name>
    <dbReference type="NCBI Taxonomy" id="37863"/>
    <lineage>
        <taxon>Eukaryota</taxon>
        <taxon>Metazoa</taxon>
        <taxon>Ecdysozoa</taxon>
        <taxon>Nematoda</taxon>
        <taxon>Chromadorea</taxon>
        <taxon>Rhabditida</taxon>
        <taxon>Tylenchina</taxon>
        <taxon>Panagrolaimomorpha</taxon>
        <taxon>Strongyloidoidea</taxon>
        <taxon>Steinernematidae</taxon>
        <taxon>Steinernema</taxon>
    </lineage>
</organism>
<protein>
    <submittedName>
        <fullName evidence="3">DUF3846 domain-containing protein</fullName>
    </submittedName>
</protein>
<evidence type="ECO:0000256" key="1">
    <source>
        <dbReference type="SAM" id="MobiDB-lite"/>
    </source>
</evidence>
<dbReference type="WBParaSite" id="L893_g19487.t1">
    <property type="protein sequence ID" value="L893_g19487.t1"/>
    <property type="gene ID" value="L893_g19487"/>
</dbReference>
<evidence type="ECO:0000313" key="2">
    <source>
        <dbReference type="Proteomes" id="UP000095287"/>
    </source>
</evidence>